<organism evidence="7 8">
    <name type="scientific">Somion occarium</name>
    <dbReference type="NCBI Taxonomy" id="3059160"/>
    <lineage>
        <taxon>Eukaryota</taxon>
        <taxon>Fungi</taxon>
        <taxon>Dikarya</taxon>
        <taxon>Basidiomycota</taxon>
        <taxon>Agaricomycotina</taxon>
        <taxon>Agaricomycetes</taxon>
        <taxon>Polyporales</taxon>
        <taxon>Cerrenaceae</taxon>
        <taxon>Somion</taxon>
    </lineage>
</organism>
<keyword evidence="3 4" id="KW-0560">Oxidoreductase</keyword>
<dbReference type="PANTHER" id="PTHR21708:SF43">
    <property type="entry name" value="KETOPANTOATE REDUCTASE C-TERMINAL DOMAIN-CONTAINING PROTEIN"/>
    <property type="match status" value="1"/>
</dbReference>
<evidence type="ECO:0000313" key="8">
    <source>
        <dbReference type="Proteomes" id="UP001497453"/>
    </source>
</evidence>
<dbReference type="SUPFAM" id="SSF51735">
    <property type="entry name" value="NAD(P)-binding Rossmann-fold domains"/>
    <property type="match status" value="1"/>
</dbReference>
<keyword evidence="2 4" id="KW-0521">NADP</keyword>
<keyword evidence="8" id="KW-1185">Reference proteome</keyword>
<evidence type="ECO:0000259" key="5">
    <source>
        <dbReference type="Pfam" id="PF02558"/>
    </source>
</evidence>
<evidence type="ECO:0000313" key="7">
    <source>
        <dbReference type="EMBL" id="CAL1712479.1"/>
    </source>
</evidence>
<accession>A0ABP1E0U8</accession>
<comment type="similarity">
    <text evidence="1 4">Belongs to the ketopantoate reductase family.</text>
</comment>
<dbReference type="InterPro" id="IPR008927">
    <property type="entry name" value="6-PGluconate_DH-like_C_sf"/>
</dbReference>
<evidence type="ECO:0000259" key="6">
    <source>
        <dbReference type="Pfam" id="PF08546"/>
    </source>
</evidence>
<dbReference type="InterPro" id="IPR013752">
    <property type="entry name" value="KPA_reductase"/>
</dbReference>
<dbReference type="InterPro" id="IPR003710">
    <property type="entry name" value="ApbA"/>
</dbReference>
<evidence type="ECO:0000256" key="1">
    <source>
        <dbReference type="ARBA" id="ARBA00007870"/>
    </source>
</evidence>
<evidence type="ECO:0000256" key="4">
    <source>
        <dbReference type="RuleBase" id="RU362068"/>
    </source>
</evidence>
<name>A0ABP1E0U8_9APHY</name>
<dbReference type="Proteomes" id="UP001497453">
    <property type="component" value="Chromosome 7"/>
</dbReference>
<dbReference type="InterPro" id="IPR013328">
    <property type="entry name" value="6PGD_dom2"/>
</dbReference>
<dbReference type="NCBIfam" id="TIGR00745">
    <property type="entry name" value="apbA_panE"/>
    <property type="match status" value="1"/>
</dbReference>
<comment type="function">
    <text evidence="4">Catalyzes the NADPH-dependent reduction of ketopantoate into pantoic acid.</text>
</comment>
<comment type="catalytic activity">
    <reaction evidence="4">
        <text>(R)-pantoate + NADP(+) = 2-dehydropantoate + NADPH + H(+)</text>
        <dbReference type="Rhea" id="RHEA:16233"/>
        <dbReference type="ChEBI" id="CHEBI:11561"/>
        <dbReference type="ChEBI" id="CHEBI:15378"/>
        <dbReference type="ChEBI" id="CHEBI:15980"/>
        <dbReference type="ChEBI" id="CHEBI:57783"/>
        <dbReference type="ChEBI" id="CHEBI:58349"/>
        <dbReference type="EC" id="1.1.1.169"/>
    </reaction>
</comment>
<dbReference type="Pfam" id="PF02558">
    <property type="entry name" value="ApbA"/>
    <property type="match status" value="1"/>
</dbReference>
<dbReference type="Gene3D" id="3.40.50.720">
    <property type="entry name" value="NAD(P)-binding Rossmann-like Domain"/>
    <property type="match status" value="1"/>
</dbReference>
<sequence>MSLDICLVGFGAIGALYACALERSSKARVTAVCRSNYETIREHGLEIVSDRLGKIPSWKPHRVVRTVAEAADRPYTFIVCAMKCVPEVIKTTHILRPLLQKLSDSPATAIVLLQNGIGIEDDFLEWLDRHNLGNNVISGCAWVDTTAVNEGKTVTQSGSERLVLGYHRPAPSLVNLTGKFSEDIAKKQLDLLCTLLRDGSTNPEPVTDIDAARWHKILWNASFSTLCTLTRATVGDVLAVDSARTSLADIMLEVLSVAHASLSPSSSATLPDSVRFDIIRHENPKSVFKPSMLVDLEAGRPMEVEAIVGGVLKRARAVGVQVPRLELIYAGLSVLQKDLLRRRNAQS</sequence>
<dbReference type="SUPFAM" id="SSF48179">
    <property type="entry name" value="6-phosphogluconate dehydrogenase C-terminal domain-like"/>
    <property type="match status" value="1"/>
</dbReference>
<dbReference type="EC" id="1.1.1.169" evidence="4"/>
<dbReference type="EMBL" id="OZ037950">
    <property type="protein sequence ID" value="CAL1712479.1"/>
    <property type="molecule type" value="Genomic_DNA"/>
</dbReference>
<proteinExistence type="inferred from homology"/>
<dbReference type="InterPro" id="IPR013332">
    <property type="entry name" value="KPR_N"/>
</dbReference>
<dbReference type="PANTHER" id="PTHR21708">
    <property type="entry name" value="PROBABLE 2-DEHYDROPANTOATE 2-REDUCTASE"/>
    <property type="match status" value="1"/>
</dbReference>
<evidence type="ECO:0000256" key="2">
    <source>
        <dbReference type="ARBA" id="ARBA00022857"/>
    </source>
</evidence>
<feature type="domain" description="Ketopantoate reductase C-terminal" evidence="6">
    <location>
        <begin position="208"/>
        <end position="333"/>
    </location>
</feature>
<gene>
    <name evidence="7" type="ORF">GFSPODELE1_LOCUS8843</name>
</gene>
<feature type="domain" description="Ketopantoate reductase N-terminal" evidence="5">
    <location>
        <begin position="5"/>
        <end position="167"/>
    </location>
</feature>
<dbReference type="InterPro" id="IPR036291">
    <property type="entry name" value="NAD(P)-bd_dom_sf"/>
</dbReference>
<dbReference type="Pfam" id="PF08546">
    <property type="entry name" value="ApbA_C"/>
    <property type="match status" value="1"/>
</dbReference>
<dbReference type="InterPro" id="IPR051402">
    <property type="entry name" value="KPR-Related"/>
</dbReference>
<evidence type="ECO:0000256" key="3">
    <source>
        <dbReference type="ARBA" id="ARBA00023002"/>
    </source>
</evidence>
<reference evidence="8" key="1">
    <citation type="submission" date="2024-04" db="EMBL/GenBank/DDBJ databases">
        <authorList>
            <person name="Shaw F."/>
            <person name="Minotto A."/>
        </authorList>
    </citation>
    <scope>NUCLEOTIDE SEQUENCE [LARGE SCALE GENOMIC DNA]</scope>
</reference>
<dbReference type="Gene3D" id="1.10.1040.10">
    <property type="entry name" value="N-(1-d-carboxylethyl)-l-norvaline Dehydrogenase, domain 2"/>
    <property type="match status" value="1"/>
</dbReference>
<protein>
    <recommendedName>
        <fullName evidence="4">2-dehydropantoate 2-reductase</fullName>
        <ecNumber evidence="4">1.1.1.169</ecNumber>
    </recommendedName>
    <alternativeName>
        <fullName evidence="4">Ketopantoate reductase</fullName>
    </alternativeName>
</protein>